<feature type="compositionally biased region" description="Basic and acidic residues" evidence="3">
    <location>
        <begin position="170"/>
        <end position="179"/>
    </location>
</feature>
<dbReference type="FunFam" id="1.10.238.230:FF:000001">
    <property type="entry name" value="Serine/threonine-protein phosphatase 2A regulatory subunit B'' subunit beta"/>
    <property type="match status" value="1"/>
</dbReference>
<dbReference type="FunFam" id="1.10.238.220:FF:000001">
    <property type="entry name" value="Serine/threonine-protein phosphatase 2A regulatory subunit B'' subunit alpha"/>
    <property type="match status" value="1"/>
</dbReference>
<dbReference type="Gene3D" id="1.10.238.230">
    <property type="match status" value="1"/>
</dbReference>
<dbReference type="Gene3D" id="1.10.238.220">
    <property type="match status" value="1"/>
</dbReference>
<dbReference type="Pfam" id="PF17958">
    <property type="entry name" value="EF-hand_13"/>
    <property type="match status" value="1"/>
</dbReference>
<reference evidence="5" key="1">
    <citation type="journal article" date="2023" name="Mol. Biol. Evol.">
        <title>Third-Generation Sequencing Reveals the Adaptive Role of the Epigenome in Three Deep-Sea Polychaetes.</title>
        <authorList>
            <person name="Perez M."/>
            <person name="Aroh O."/>
            <person name="Sun Y."/>
            <person name="Lan Y."/>
            <person name="Juniper S.K."/>
            <person name="Young C.R."/>
            <person name="Angers B."/>
            <person name="Qian P.Y."/>
        </authorList>
    </citation>
    <scope>NUCLEOTIDE SEQUENCE</scope>
    <source>
        <strain evidence="5">R07B-5</strain>
    </source>
</reference>
<name>A0AAD9JZL8_RIDPI</name>
<keyword evidence="2" id="KW-0106">Calcium</keyword>
<keyword evidence="1" id="KW-0479">Metal-binding</keyword>
<protein>
    <recommendedName>
        <fullName evidence="4">EF-hand domain-containing protein</fullName>
    </recommendedName>
</protein>
<feature type="domain" description="EF-hand" evidence="4">
    <location>
        <begin position="455"/>
        <end position="490"/>
    </location>
</feature>
<dbReference type="Pfam" id="PF21161">
    <property type="entry name" value="P2R3B_EF-hand"/>
    <property type="match status" value="1"/>
</dbReference>
<dbReference type="FunFam" id="1.10.238.10:FF:000025">
    <property type="entry name" value="serine/threonine-protein phosphatase 2A regulatory subunit B'' subunit alpha"/>
    <property type="match status" value="1"/>
</dbReference>
<dbReference type="InterPro" id="IPR002048">
    <property type="entry name" value="EF_hand_dom"/>
</dbReference>
<organism evidence="5 6">
    <name type="scientific">Ridgeia piscesae</name>
    <name type="common">Tubeworm</name>
    <dbReference type="NCBI Taxonomy" id="27915"/>
    <lineage>
        <taxon>Eukaryota</taxon>
        <taxon>Metazoa</taxon>
        <taxon>Spiralia</taxon>
        <taxon>Lophotrochozoa</taxon>
        <taxon>Annelida</taxon>
        <taxon>Polychaeta</taxon>
        <taxon>Sedentaria</taxon>
        <taxon>Canalipalpata</taxon>
        <taxon>Sabellida</taxon>
        <taxon>Siboglinidae</taxon>
        <taxon>Ridgeia</taxon>
    </lineage>
</organism>
<dbReference type="PROSITE" id="PS00018">
    <property type="entry name" value="EF_HAND_1"/>
    <property type="match status" value="1"/>
</dbReference>
<keyword evidence="6" id="KW-1185">Reference proteome</keyword>
<evidence type="ECO:0000313" key="6">
    <source>
        <dbReference type="Proteomes" id="UP001209878"/>
    </source>
</evidence>
<evidence type="ECO:0000259" key="4">
    <source>
        <dbReference type="PROSITE" id="PS50222"/>
    </source>
</evidence>
<evidence type="ECO:0000313" key="5">
    <source>
        <dbReference type="EMBL" id="KAK2161130.1"/>
    </source>
</evidence>
<dbReference type="GO" id="GO:0019888">
    <property type="term" value="F:protein phosphatase regulator activity"/>
    <property type="evidence" value="ECO:0007669"/>
    <property type="project" value="TreeGrafter"/>
</dbReference>
<dbReference type="InterPro" id="IPR018247">
    <property type="entry name" value="EF_Hand_1_Ca_BS"/>
</dbReference>
<dbReference type="InterPro" id="IPR048855">
    <property type="entry name" value="P2R3A_B_D_EF-hand"/>
</dbReference>
<gene>
    <name evidence="5" type="ORF">NP493_1604g00012</name>
</gene>
<dbReference type="GO" id="GO:0005509">
    <property type="term" value="F:calcium ion binding"/>
    <property type="evidence" value="ECO:0007669"/>
    <property type="project" value="InterPro"/>
</dbReference>
<dbReference type="Gene3D" id="1.10.238.10">
    <property type="entry name" value="EF-hand"/>
    <property type="match status" value="1"/>
</dbReference>
<dbReference type="PANTHER" id="PTHR14095">
    <property type="entry name" value="PHOSPHATASE 2A REGULATORY SUBUNIT-RELATED"/>
    <property type="match status" value="1"/>
</dbReference>
<dbReference type="GO" id="GO:0000159">
    <property type="term" value="C:protein phosphatase type 2A complex"/>
    <property type="evidence" value="ECO:0007669"/>
    <property type="project" value="TreeGrafter"/>
</dbReference>
<accession>A0AAD9JZL8</accession>
<dbReference type="SUPFAM" id="SSF47473">
    <property type="entry name" value="EF-hand"/>
    <property type="match status" value="2"/>
</dbReference>
<evidence type="ECO:0000256" key="2">
    <source>
        <dbReference type="ARBA" id="ARBA00022837"/>
    </source>
</evidence>
<feature type="region of interest" description="Disordered" evidence="3">
    <location>
        <begin position="128"/>
        <end position="161"/>
    </location>
</feature>
<dbReference type="Pfam" id="PF13499">
    <property type="entry name" value="EF-hand_7"/>
    <property type="match status" value="1"/>
</dbReference>
<dbReference type="Proteomes" id="UP001209878">
    <property type="component" value="Unassembled WGS sequence"/>
</dbReference>
<feature type="compositionally biased region" description="Low complexity" evidence="3">
    <location>
        <begin position="136"/>
        <end position="151"/>
    </location>
</feature>
<comment type="caution">
    <text evidence="5">The sequence shown here is derived from an EMBL/GenBank/DDBJ whole genome shotgun (WGS) entry which is preliminary data.</text>
</comment>
<dbReference type="InterPro" id="IPR011992">
    <property type="entry name" value="EF-hand-dom_pair"/>
</dbReference>
<sequence>MQTVPPPGGPSYASLQYVYSRITLYYSSVVDLRWSRSIHSCDLCTLRLGAGASTLCSAVHYGLCTPVKPGFCPAAAVVSPSNGMDKNKATTPAVLKVRNDVLLRKSANGSAGEPISTEDTFLRRKEAQLKERRAQQQRVSQNVSSPVSPSPTATEKTTKDIKLKASTVPDRARQKDEVHAPPVVRAPPVPQNVHIEPFYFPTGKPPSLSEVDITVQRIKDVFSKLEGGKVDMAHMKDVSKACGLPLYWKALLFKYAGGQKGASVSLTVFLAAWKRLTSKCHEPAAQFVELLAKPATSYLTDTDFMPLLQDVVDTHPGLAFLQDAPEFHSRYIQTVISRIFYCVNRSWTGRITVPELRSSNFLRVLQLLEDEEEINLVTDYFSYEHFYVIYCKFWALDDDHDLLIDRNDLAKHNDHAISSRMIDRIFSGAVTRRLEEDKMAYKDFVWFLLSEEDKRHPRSVEYWFRCMDLDGDGVLSMYEMEYFYVEQLERMEALGIETLPFEDCLCQVRMEMVDIETLPFEDCLCQVRMEVVDIETLPFEDCLCQ</sequence>
<dbReference type="InterPro" id="IPR041534">
    <property type="entry name" value="EF-hand_13"/>
</dbReference>
<evidence type="ECO:0000256" key="3">
    <source>
        <dbReference type="SAM" id="MobiDB-lite"/>
    </source>
</evidence>
<dbReference type="EMBL" id="JAODUO010001603">
    <property type="protein sequence ID" value="KAK2161130.1"/>
    <property type="molecule type" value="Genomic_DNA"/>
</dbReference>
<proteinExistence type="predicted"/>
<evidence type="ECO:0000256" key="1">
    <source>
        <dbReference type="ARBA" id="ARBA00022723"/>
    </source>
</evidence>
<dbReference type="AlphaFoldDB" id="A0AAD9JZL8"/>
<dbReference type="PROSITE" id="PS50222">
    <property type="entry name" value="EF_HAND_2"/>
    <property type="match status" value="1"/>
</dbReference>
<feature type="region of interest" description="Disordered" evidence="3">
    <location>
        <begin position="168"/>
        <end position="187"/>
    </location>
</feature>
<dbReference type="PANTHER" id="PTHR14095:SF0">
    <property type="entry name" value="MIP22305P"/>
    <property type="match status" value="1"/>
</dbReference>